<evidence type="ECO:0000256" key="7">
    <source>
        <dbReference type="ARBA" id="ARBA00022842"/>
    </source>
</evidence>
<keyword evidence="6" id="KW-0067">ATP-binding</keyword>
<keyword evidence="13" id="KW-1185">Reference proteome</keyword>
<dbReference type="KEGG" id="vah:G7081_04950"/>
<name>A0A6G8ANE3_9ENTE</name>
<evidence type="ECO:0000256" key="4">
    <source>
        <dbReference type="ARBA" id="ARBA00022741"/>
    </source>
</evidence>
<dbReference type="InterPro" id="IPR006204">
    <property type="entry name" value="GHMP_kinase_N_dom"/>
</dbReference>
<evidence type="ECO:0000256" key="8">
    <source>
        <dbReference type="ARBA" id="ARBA00023098"/>
    </source>
</evidence>
<sequence length="317" mass="33520">MVYNGTGTANGKIILIGEHAVVYHQPSIALPFPAIQVKVHVTPSETETTIDCAFYTGLLTTMPELLESIKKTIELTLLDLNKISVPLAIKIDSTIPAERGMGSSAAVAVAITRGLYNYFDAPLTQEQLLKTVAEAEKIAHGNPSGLDALMTSSSHPYYFIKGQEPKKLPLNLNAVLVVADTGITGQTKKVVEAIAKKVSGPNQVPYQDALYQLGQLTNSARIALAENQPVKLGEILTKAQKQLAFLGASNENLDTLIEAALNAGSLGAKLTGGGAGGCMIALASDTTSANDIALSLKQNGAKETWLYEMSDLSNEIS</sequence>
<evidence type="ECO:0000259" key="11">
    <source>
        <dbReference type="Pfam" id="PF08544"/>
    </source>
</evidence>
<evidence type="ECO:0000313" key="12">
    <source>
        <dbReference type="EMBL" id="QIL46462.1"/>
    </source>
</evidence>
<keyword evidence="5 12" id="KW-0418">Kinase</keyword>
<dbReference type="Proteomes" id="UP000500890">
    <property type="component" value="Chromosome"/>
</dbReference>
<protein>
    <submittedName>
        <fullName evidence="12">Mevalonate kinase</fullName>
        <ecNumber evidence="12">2.7.1.36</ecNumber>
    </submittedName>
</protein>
<dbReference type="GO" id="GO:0005829">
    <property type="term" value="C:cytosol"/>
    <property type="evidence" value="ECO:0007669"/>
    <property type="project" value="TreeGrafter"/>
</dbReference>
<dbReference type="Gene3D" id="3.30.230.10">
    <property type="match status" value="1"/>
</dbReference>
<evidence type="ECO:0000256" key="3">
    <source>
        <dbReference type="ARBA" id="ARBA00022679"/>
    </source>
</evidence>
<evidence type="ECO:0000256" key="5">
    <source>
        <dbReference type="ARBA" id="ARBA00022777"/>
    </source>
</evidence>
<dbReference type="InterPro" id="IPR014721">
    <property type="entry name" value="Ribsml_uS5_D2-typ_fold_subgr"/>
</dbReference>
<keyword evidence="4" id="KW-0547">Nucleotide-binding</keyword>
<reference evidence="12 13" key="1">
    <citation type="submission" date="2020-03" db="EMBL/GenBank/DDBJ databases">
        <title>Vagococcus sp. nov., isolated from beetles.</title>
        <authorList>
            <person name="Hyun D.-W."/>
            <person name="Bae J.-W."/>
        </authorList>
    </citation>
    <scope>NUCLEOTIDE SEQUENCE [LARGE SCALE GENOMIC DNA]</scope>
    <source>
        <strain evidence="12 13">HDW17A</strain>
    </source>
</reference>
<dbReference type="Pfam" id="PF00288">
    <property type="entry name" value="GHMP_kinases_N"/>
    <property type="match status" value="1"/>
</dbReference>
<keyword evidence="7" id="KW-0460">Magnesium</keyword>
<evidence type="ECO:0000256" key="2">
    <source>
        <dbReference type="ARBA" id="ARBA00022516"/>
    </source>
</evidence>
<proteinExistence type="predicted"/>
<dbReference type="PANTHER" id="PTHR43290">
    <property type="entry name" value="MEVALONATE KINASE"/>
    <property type="match status" value="1"/>
</dbReference>
<dbReference type="GO" id="GO:0005524">
    <property type="term" value="F:ATP binding"/>
    <property type="evidence" value="ECO:0007669"/>
    <property type="project" value="UniProtKB-KW"/>
</dbReference>
<dbReference type="SUPFAM" id="SSF54211">
    <property type="entry name" value="Ribosomal protein S5 domain 2-like"/>
    <property type="match status" value="1"/>
</dbReference>
<keyword evidence="3 12" id="KW-0808">Transferase</keyword>
<feature type="domain" description="GHMP kinase C-terminal" evidence="11">
    <location>
        <begin position="222"/>
        <end position="301"/>
    </location>
</feature>
<accession>A0A6G8ANE3</accession>
<evidence type="ECO:0000256" key="9">
    <source>
        <dbReference type="ARBA" id="ARBA00029438"/>
    </source>
</evidence>
<dbReference type="GO" id="GO:0004496">
    <property type="term" value="F:mevalonate kinase activity"/>
    <property type="evidence" value="ECO:0007669"/>
    <property type="project" value="UniProtKB-EC"/>
</dbReference>
<dbReference type="PANTHER" id="PTHR43290:SF2">
    <property type="entry name" value="MEVALONATE KINASE"/>
    <property type="match status" value="1"/>
</dbReference>
<evidence type="ECO:0000256" key="1">
    <source>
        <dbReference type="ARBA" id="ARBA00022490"/>
    </source>
</evidence>
<dbReference type="GO" id="GO:0019287">
    <property type="term" value="P:isopentenyl diphosphate biosynthetic process, mevalonate pathway"/>
    <property type="evidence" value="ECO:0007669"/>
    <property type="project" value="UniProtKB-UniPathway"/>
</dbReference>
<evidence type="ECO:0000313" key="13">
    <source>
        <dbReference type="Proteomes" id="UP000500890"/>
    </source>
</evidence>
<gene>
    <name evidence="12" type="primary">mvk</name>
    <name evidence="12" type="ORF">G7081_04950</name>
</gene>
<dbReference type="RefSeq" id="WP_166007851.1">
    <property type="nucleotide sequence ID" value="NZ_CP049886.1"/>
</dbReference>
<dbReference type="Pfam" id="PF08544">
    <property type="entry name" value="GHMP_kinases_C"/>
    <property type="match status" value="1"/>
</dbReference>
<dbReference type="PRINTS" id="PR00959">
    <property type="entry name" value="MEVGALKINASE"/>
</dbReference>
<dbReference type="EMBL" id="CP049886">
    <property type="protein sequence ID" value="QIL46462.1"/>
    <property type="molecule type" value="Genomic_DNA"/>
</dbReference>
<dbReference type="InterPro" id="IPR006205">
    <property type="entry name" value="Mev_gal_kin"/>
</dbReference>
<dbReference type="AlphaFoldDB" id="A0A6G8ANE3"/>
<evidence type="ECO:0000259" key="10">
    <source>
        <dbReference type="Pfam" id="PF00288"/>
    </source>
</evidence>
<comment type="pathway">
    <text evidence="9">Isoprenoid biosynthesis; isopentenyl diphosphate biosynthesis via mevalonate pathway; isopentenyl diphosphate from (R)-mevalonate: step 1/3.</text>
</comment>
<dbReference type="InterPro" id="IPR020568">
    <property type="entry name" value="Ribosomal_Su5_D2-typ_SF"/>
</dbReference>
<dbReference type="InterPro" id="IPR013750">
    <property type="entry name" value="GHMP_kinase_C_dom"/>
</dbReference>
<dbReference type="UniPathway" id="UPA00057">
    <property type="reaction ID" value="UER00098"/>
</dbReference>
<feature type="domain" description="GHMP kinase N-terminal" evidence="10">
    <location>
        <begin position="70"/>
        <end position="148"/>
    </location>
</feature>
<organism evidence="12 13">
    <name type="scientific">Vagococcus coleopterorum</name>
    <dbReference type="NCBI Taxonomy" id="2714946"/>
    <lineage>
        <taxon>Bacteria</taxon>
        <taxon>Bacillati</taxon>
        <taxon>Bacillota</taxon>
        <taxon>Bacilli</taxon>
        <taxon>Lactobacillales</taxon>
        <taxon>Enterococcaceae</taxon>
        <taxon>Vagococcus</taxon>
    </lineage>
</organism>
<dbReference type="Gene3D" id="3.30.70.890">
    <property type="entry name" value="GHMP kinase, C-terminal domain"/>
    <property type="match status" value="1"/>
</dbReference>
<dbReference type="EC" id="2.7.1.36" evidence="12"/>
<keyword evidence="1" id="KW-0963">Cytoplasm</keyword>
<dbReference type="InterPro" id="IPR036554">
    <property type="entry name" value="GHMP_kinase_C_sf"/>
</dbReference>
<dbReference type="NCBIfam" id="TIGR00549">
    <property type="entry name" value="mevalon_kin"/>
    <property type="match status" value="1"/>
</dbReference>
<keyword evidence="8" id="KW-0443">Lipid metabolism</keyword>
<keyword evidence="2" id="KW-0444">Lipid biosynthesis</keyword>
<dbReference type="SUPFAM" id="SSF55060">
    <property type="entry name" value="GHMP Kinase, C-terminal domain"/>
    <property type="match status" value="1"/>
</dbReference>
<evidence type="ECO:0000256" key="6">
    <source>
        <dbReference type="ARBA" id="ARBA00022840"/>
    </source>
</evidence>